<feature type="transmembrane region" description="Helical" evidence="2">
    <location>
        <begin position="325"/>
        <end position="346"/>
    </location>
</feature>
<dbReference type="PANTHER" id="PTHR32063">
    <property type="match status" value="1"/>
</dbReference>
<dbReference type="STRING" id="379482.SAMN04487961_1858"/>
<feature type="transmembrane region" description="Helical" evidence="2">
    <location>
        <begin position="864"/>
        <end position="883"/>
    </location>
</feature>
<keyword evidence="2" id="KW-1133">Transmembrane helix</keyword>
<feature type="region of interest" description="Disordered" evidence="1">
    <location>
        <begin position="1030"/>
        <end position="1052"/>
    </location>
</feature>
<dbReference type="SUPFAM" id="SSF82866">
    <property type="entry name" value="Multidrug efflux transporter AcrB transmembrane domain"/>
    <property type="match status" value="2"/>
</dbReference>
<dbReference type="GO" id="GO:0042910">
    <property type="term" value="F:xenobiotic transmembrane transporter activity"/>
    <property type="evidence" value="ECO:0007669"/>
    <property type="project" value="TreeGrafter"/>
</dbReference>
<feature type="transmembrane region" description="Helical" evidence="2">
    <location>
        <begin position="521"/>
        <end position="541"/>
    </location>
</feature>
<gene>
    <name evidence="3" type="ORF">DET50_11478</name>
</gene>
<sequence>MIRWFAGHPTAANLLLILILAAGLFAVPKLTRETFPDYLPPEVSITMEYRGATAADVEEAICQRLGEALQRVDYIQEITCTARDNQAQTIASMEPGGDMGRFLDDIRTEIEALTDLPEEAEDPIIRELYRTDLVAAIAVTGPMSFAHLESYTGQLEDRLFAIDGVADVVPVGLSQRQWQVELSRDRLRQYGLGVQDIARAIGGQNVDMPLGTLETESSDIQLRFVDERRSLQTLANLPVLGGRAGAVLTLGDIATLSETYERQEERAEFNGQRAIILEIHKNRNDDALRVMDSLQTFIAEETARRDGTVNLEITQDMTSIVRDRLQMLVGNGITGLLLVGLVMALFFRPRLAFWALFGLPAAFAGAFVMMALTGLSLNMITLVALLMAIGIVMDDSVVITENIARHANEGTTPLRAATDGTLEILPGVLSSFLTTVSVFVPLAFLAGELGSVLEVLPVVLIAALAASLVEAFWILPHHLKSGLGKGRDKPASRFRARFDRGFEATREKVGQLADTAIRYRYGVLAGMLIILLGSVGLMAGGHVRMEAMPEIDGDVLEARLLMPQGTPLHQTREITKRITEAMLRLNEEYSPQQPDDQALVRNVQTRFNQHAGAGEKGAHVATVMADLLTAENRTVDLATLTDRWYEEIGDIPGLIALNIQEPGFGPAGIPIEIRLQGSDLDQLKEAARYLGNEVADYTGTFNVLDDLRPGKPQRILTLKDSALALGLTASDVAGQIRTGLLGDIVDTVQIGDQHIEILVRQSSAERTTRAFLEDTVITGRNGQMIPLREVADITDERQWAQVTRIDGLRTVTVSADVNGRETNADAIITDLQNRVFPELRERWPEITLQVEGQTARSRETGQSIARGLLIGLLGIFLILSFQFRSYLEPLIVMLSIPVAFMGAVWGHLLMGYNLSMPSLIGAASLAGIVVNNAILLVQFIKSYREQGMSTADAAGAASRNRFRAILITTSTTIAGLLPLLAETSTQAMAVIPLVISVVFGLLVSTLIVLLGLPALYVILADLGWSASARSDRREDSTDDGQLTYLNGSDGQQ</sequence>
<organism evidence="3 4">
    <name type="scientific">Marinobacter pelagius</name>
    <dbReference type="NCBI Taxonomy" id="379482"/>
    <lineage>
        <taxon>Bacteria</taxon>
        <taxon>Pseudomonadati</taxon>
        <taxon>Pseudomonadota</taxon>
        <taxon>Gammaproteobacteria</taxon>
        <taxon>Pseudomonadales</taxon>
        <taxon>Marinobacteraceae</taxon>
        <taxon>Marinobacter</taxon>
    </lineage>
</organism>
<accession>A0A366GKS2</accession>
<dbReference type="Gene3D" id="3.30.2090.10">
    <property type="entry name" value="Multidrug efflux transporter AcrB TolC docking domain, DN and DC subdomains"/>
    <property type="match status" value="2"/>
</dbReference>
<evidence type="ECO:0000313" key="4">
    <source>
        <dbReference type="Proteomes" id="UP000252995"/>
    </source>
</evidence>
<dbReference type="Gene3D" id="3.30.70.1320">
    <property type="entry name" value="Multidrug efflux transporter AcrB pore domain like"/>
    <property type="match status" value="1"/>
</dbReference>
<feature type="transmembrane region" description="Helical" evidence="2">
    <location>
        <begin position="424"/>
        <end position="444"/>
    </location>
</feature>
<keyword evidence="2" id="KW-0812">Transmembrane</keyword>
<feature type="transmembrane region" description="Helical" evidence="2">
    <location>
        <begin position="890"/>
        <end position="912"/>
    </location>
</feature>
<comment type="caution">
    <text evidence="3">The sequence shown here is derived from an EMBL/GenBank/DDBJ whole genome shotgun (WGS) entry which is preliminary data.</text>
</comment>
<dbReference type="OrthoDB" id="5287122at2"/>
<dbReference type="InterPro" id="IPR027463">
    <property type="entry name" value="AcrB_DN_DC_subdom"/>
</dbReference>
<dbReference type="Pfam" id="PF00873">
    <property type="entry name" value="ACR_tran"/>
    <property type="match status" value="1"/>
</dbReference>
<dbReference type="AlphaFoldDB" id="A0A366GKS2"/>
<dbReference type="PANTHER" id="PTHR32063:SF33">
    <property type="entry name" value="RND SUPERFAMILY EFFLUX PUMP PERMEASE COMPONENT"/>
    <property type="match status" value="1"/>
</dbReference>
<dbReference type="Proteomes" id="UP000252995">
    <property type="component" value="Unassembled WGS sequence"/>
</dbReference>
<feature type="transmembrane region" description="Helical" evidence="2">
    <location>
        <begin position="993"/>
        <end position="1019"/>
    </location>
</feature>
<keyword evidence="2" id="KW-0472">Membrane</keyword>
<proteinExistence type="predicted"/>
<dbReference type="GO" id="GO:0005886">
    <property type="term" value="C:plasma membrane"/>
    <property type="evidence" value="ECO:0007669"/>
    <property type="project" value="TreeGrafter"/>
</dbReference>
<feature type="transmembrane region" description="Helical" evidence="2">
    <location>
        <begin position="379"/>
        <end position="403"/>
    </location>
</feature>
<dbReference type="EMBL" id="QNRO01000014">
    <property type="protein sequence ID" value="RBP27593.1"/>
    <property type="molecule type" value="Genomic_DNA"/>
</dbReference>
<evidence type="ECO:0000313" key="3">
    <source>
        <dbReference type="EMBL" id="RBP27593.1"/>
    </source>
</evidence>
<evidence type="ECO:0000256" key="2">
    <source>
        <dbReference type="SAM" id="Phobius"/>
    </source>
</evidence>
<dbReference type="Gene3D" id="3.30.70.1440">
    <property type="entry name" value="Multidrug efflux transporter AcrB pore domain"/>
    <property type="match status" value="1"/>
</dbReference>
<feature type="transmembrane region" description="Helical" evidence="2">
    <location>
        <begin position="456"/>
        <end position="475"/>
    </location>
</feature>
<reference evidence="3 4" key="1">
    <citation type="submission" date="2018-06" db="EMBL/GenBank/DDBJ databases">
        <title>Freshwater and sediment microbial communities from various areas in North America, analyzing microbe dynamics in response to fracking.</title>
        <authorList>
            <person name="Lamendella R."/>
        </authorList>
    </citation>
    <scope>NUCLEOTIDE SEQUENCE [LARGE SCALE GENOMIC DNA]</scope>
    <source>
        <strain evidence="3 4">114J</strain>
    </source>
</reference>
<feature type="transmembrane region" description="Helical" evidence="2">
    <location>
        <begin position="353"/>
        <end position="373"/>
    </location>
</feature>
<dbReference type="RefSeq" id="WP_113863264.1">
    <property type="nucleotide sequence ID" value="NZ_QNRO01000014.1"/>
</dbReference>
<dbReference type="Gene3D" id="3.30.70.1430">
    <property type="entry name" value="Multidrug efflux transporter AcrB pore domain"/>
    <property type="match status" value="2"/>
</dbReference>
<dbReference type="SUPFAM" id="SSF82693">
    <property type="entry name" value="Multidrug efflux transporter AcrB pore domain, PN1, PN2, PC1 and PC2 subdomains"/>
    <property type="match status" value="2"/>
</dbReference>
<feature type="compositionally biased region" description="Polar residues" evidence="1">
    <location>
        <begin position="1043"/>
        <end position="1052"/>
    </location>
</feature>
<dbReference type="Gene3D" id="1.20.1640.10">
    <property type="entry name" value="Multidrug efflux transporter AcrB transmembrane domain"/>
    <property type="match status" value="2"/>
</dbReference>
<name>A0A366GKS2_9GAMM</name>
<feature type="transmembrane region" description="Helical" evidence="2">
    <location>
        <begin position="961"/>
        <end position="981"/>
    </location>
</feature>
<protein>
    <submittedName>
        <fullName evidence="3">Multidrug efflux pump subunit AcrB</fullName>
    </submittedName>
</protein>
<feature type="transmembrane region" description="Helical" evidence="2">
    <location>
        <begin position="918"/>
        <end position="940"/>
    </location>
</feature>
<dbReference type="InterPro" id="IPR001036">
    <property type="entry name" value="Acrflvin-R"/>
</dbReference>
<dbReference type="PRINTS" id="PR00702">
    <property type="entry name" value="ACRIFLAVINRP"/>
</dbReference>
<dbReference type="SUPFAM" id="SSF82714">
    <property type="entry name" value="Multidrug efflux transporter AcrB TolC docking domain, DN and DC subdomains"/>
    <property type="match status" value="2"/>
</dbReference>
<evidence type="ECO:0000256" key="1">
    <source>
        <dbReference type="SAM" id="MobiDB-lite"/>
    </source>
</evidence>